<feature type="domain" description="DNA2/NAM7 helicase-like C-terminal" evidence="8">
    <location>
        <begin position="864"/>
        <end position="1046"/>
    </location>
</feature>
<dbReference type="RefSeq" id="WP_118030105.1">
    <property type="nucleotide sequence ID" value="NZ_QSFV01000004.1"/>
</dbReference>
<protein>
    <submittedName>
        <fullName evidence="9">Helicase</fullName>
    </submittedName>
</protein>
<reference evidence="9 10" key="1">
    <citation type="submission" date="2018-08" db="EMBL/GenBank/DDBJ databases">
        <title>A genome reference for cultivated species of the human gut microbiota.</title>
        <authorList>
            <person name="Zou Y."/>
            <person name="Xue W."/>
            <person name="Luo G."/>
        </authorList>
    </citation>
    <scope>NUCLEOTIDE SEQUENCE [LARGE SCALE GENOMIC DNA]</scope>
    <source>
        <strain evidence="9 10">AM42-30</strain>
    </source>
</reference>
<evidence type="ECO:0000259" key="7">
    <source>
        <dbReference type="Pfam" id="PF13086"/>
    </source>
</evidence>
<comment type="similarity">
    <text evidence="1">Belongs to the DNA2/NAM7 helicase family.</text>
</comment>
<feature type="coiled-coil region" evidence="6">
    <location>
        <begin position="526"/>
        <end position="567"/>
    </location>
</feature>
<evidence type="ECO:0000256" key="4">
    <source>
        <dbReference type="ARBA" id="ARBA00022806"/>
    </source>
</evidence>
<name>A0A413T9Q9_9FIRM</name>
<keyword evidence="5" id="KW-0067">ATP-binding</keyword>
<feature type="domain" description="DNA2/NAM7 helicase helicase" evidence="7">
    <location>
        <begin position="300"/>
        <end position="812"/>
    </location>
</feature>
<organism evidence="9 10">
    <name type="scientific">Eubacterium ventriosum</name>
    <dbReference type="NCBI Taxonomy" id="39496"/>
    <lineage>
        <taxon>Bacteria</taxon>
        <taxon>Bacillati</taxon>
        <taxon>Bacillota</taxon>
        <taxon>Clostridia</taxon>
        <taxon>Eubacteriales</taxon>
        <taxon>Eubacteriaceae</taxon>
        <taxon>Eubacterium</taxon>
    </lineage>
</organism>
<evidence type="ECO:0000256" key="5">
    <source>
        <dbReference type="ARBA" id="ARBA00022840"/>
    </source>
</evidence>
<dbReference type="Proteomes" id="UP000285740">
    <property type="component" value="Unassembled WGS sequence"/>
</dbReference>
<evidence type="ECO:0000313" key="10">
    <source>
        <dbReference type="Proteomes" id="UP000285740"/>
    </source>
</evidence>
<keyword evidence="3" id="KW-0378">Hydrolase</keyword>
<keyword evidence="2" id="KW-0547">Nucleotide-binding</keyword>
<sequence>MRNRYITEECNKILNFWKLEEYFTPSDYPELTLTIKEGKQDIPFDAYYNAYSTRSLPLKEYKAHNEYLSKKHKSDEKLYNRANVYCGCYKIKTFVEKMAEKCKLDMEKYAEINELSGRFYIFSVQIDLDGKLTEEGVQISPFFYAVLCMIKSEDINVNIMQEDICKLNEDVNELLKQNDIQILEFTDITIVKNIIFDKLRIESESEVGLKSASDKVYACKGLKKEDETSDFTSFYLDEIENVQKNYKNNENLIKYTTSLLAGNQKKIMIDSDVCSMKKWLEVDRFPMGKYPSKFSPTLMQQIAINIAISENDRKEKIFSVNGPPGTGKTTLLKEIIASNVVQLAEVLIKYGISGSNFVPRKVESSSNASYTEKYYEIPEEISKYGILVVSNNNGAVENITLDLPKSGDMEKDKTRTDYFDRKINKEVYFSAVADNLLGKEGGAWGLISARMGRKSYVTEVLESCVFAKKNDASDKVTLDLAREDSISWDEAIDKFNVAKRKVLLLREGIKKDQKLLDDFYKEGEGLAKSKLDLKQLLIEKEQLNIKLNEVKTELENNEKETLEQEEEIKYIKEHSSIFKKLLILLGLGKIGRHIAKKQKYVDELIINHEDIKRRYSLTKRNTEEVCGKIENQYSIISTLEKKVQILEEKVYGNNESLKNKYKNNFADRYFYENIKESENSQNACPWTFDEYDMAREELFYASLQVRKAFILNSPYIKRNLFVYQAYNNGKYTIAEKQEMFPHLFNSLSVVIPVLSSTFASVGRFLKHAGNMSLGMLIIDESGQAVPQSALGAIYRTRRAVVVGDPLQVEPVVTIPKVLIDILADSTCVANEYKVIENSAQTFADNINEFNGMIGERQVGCPLVVHRRCIEPMFSISNLISYDNRMFNKTNKKEEYLKPENPFLIKKSGWINVEGVENGGKDHFVKNQAERVCQLMEDAVYIYSDLFETDDKIFIITPFRTVAESMRKFIISYFSAKGYDKEILSKWTKNCVGTVHTFQGKDANEVLLVLGCSNKSAGAMNWVVKKANILNVACTRAKYRIAFIGNINDWKNRRYFREFIPNLIDIINV</sequence>
<dbReference type="InterPro" id="IPR050534">
    <property type="entry name" value="Coronavir_polyprotein_1ab"/>
</dbReference>
<gene>
    <name evidence="9" type="ORF">DW918_02465</name>
</gene>
<dbReference type="InterPro" id="IPR041679">
    <property type="entry name" value="DNA2/NAM7-like_C"/>
</dbReference>
<dbReference type="GO" id="GO:0043139">
    <property type="term" value="F:5'-3' DNA helicase activity"/>
    <property type="evidence" value="ECO:0007669"/>
    <property type="project" value="TreeGrafter"/>
</dbReference>
<dbReference type="SUPFAM" id="SSF52540">
    <property type="entry name" value="P-loop containing nucleoside triphosphate hydrolases"/>
    <property type="match status" value="1"/>
</dbReference>
<dbReference type="GO" id="GO:0016787">
    <property type="term" value="F:hydrolase activity"/>
    <property type="evidence" value="ECO:0007669"/>
    <property type="project" value="UniProtKB-KW"/>
</dbReference>
<keyword evidence="4 9" id="KW-0347">Helicase</keyword>
<dbReference type="AlphaFoldDB" id="A0A413T9Q9"/>
<proteinExistence type="inferred from homology"/>
<keyword evidence="6" id="KW-0175">Coiled coil</keyword>
<evidence type="ECO:0000256" key="6">
    <source>
        <dbReference type="SAM" id="Coils"/>
    </source>
</evidence>
<evidence type="ECO:0000256" key="3">
    <source>
        <dbReference type="ARBA" id="ARBA00022801"/>
    </source>
</evidence>
<dbReference type="EMBL" id="QSFV01000004">
    <property type="protein sequence ID" value="RHA81559.1"/>
    <property type="molecule type" value="Genomic_DNA"/>
</dbReference>
<dbReference type="Pfam" id="PF13087">
    <property type="entry name" value="AAA_12"/>
    <property type="match status" value="1"/>
</dbReference>
<evidence type="ECO:0000256" key="1">
    <source>
        <dbReference type="ARBA" id="ARBA00007913"/>
    </source>
</evidence>
<dbReference type="Gene3D" id="3.40.50.300">
    <property type="entry name" value="P-loop containing nucleotide triphosphate hydrolases"/>
    <property type="match status" value="3"/>
</dbReference>
<comment type="caution">
    <text evidence="9">The sequence shown here is derived from an EMBL/GenBank/DDBJ whole genome shotgun (WGS) entry which is preliminary data.</text>
</comment>
<dbReference type="InterPro" id="IPR027417">
    <property type="entry name" value="P-loop_NTPase"/>
</dbReference>
<evidence type="ECO:0000256" key="2">
    <source>
        <dbReference type="ARBA" id="ARBA00022741"/>
    </source>
</evidence>
<accession>A0A413T9Q9</accession>
<dbReference type="GO" id="GO:0005524">
    <property type="term" value="F:ATP binding"/>
    <property type="evidence" value="ECO:0007669"/>
    <property type="project" value="UniProtKB-KW"/>
</dbReference>
<dbReference type="PANTHER" id="PTHR43788:SF8">
    <property type="entry name" value="DNA-BINDING PROTEIN SMUBP-2"/>
    <property type="match status" value="1"/>
</dbReference>
<dbReference type="Pfam" id="PF13086">
    <property type="entry name" value="AAA_11"/>
    <property type="match status" value="1"/>
</dbReference>
<dbReference type="InterPro" id="IPR041677">
    <property type="entry name" value="DNA2/NAM7_AAA_11"/>
</dbReference>
<evidence type="ECO:0000313" key="9">
    <source>
        <dbReference type="EMBL" id="RHA81559.1"/>
    </source>
</evidence>
<evidence type="ECO:0000259" key="8">
    <source>
        <dbReference type="Pfam" id="PF13087"/>
    </source>
</evidence>
<dbReference type="PANTHER" id="PTHR43788">
    <property type="entry name" value="DNA2/NAM7 HELICASE FAMILY MEMBER"/>
    <property type="match status" value="1"/>
</dbReference>